<sequence>MLIMHVFLSLNFGQRCVIFNFYDSVYSCFS</sequence>
<organism evidence="1">
    <name type="scientific">Rhizophora mucronata</name>
    <name type="common">Asiatic mangrove</name>
    <dbReference type="NCBI Taxonomy" id="61149"/>
    <lineage>
        <taxon>Eukaryota</taxon>
        <taxon>Viridiplantae</taxon>
        <taxon>Streptophyta</taxon>
        <taxon>Embryophyta</taxon>
        <taxon>Tracheophyta</taxon>
        <taxon>Spermatophyta</taxon>
        <taxon>Magnoliopsida</taxon>
        <taxon>eudicotyledons</taxon>
        <taxon>Gunneridae</taxon>
        <taxon>Pentapetalae</taxon>
        <taxon>rosids</taxon>
        <taxon>fabids</taxon>
        <taxon>Malpighiales</taxon>
        <taxon>Rhizophoraceae</taxon>
        <taxon>Rhizophora</taxon>
    </lineage>
</organism>
<accession>A0A2P2N4K1</accession>
<dbReference type="AlphaFoldDB" id="A0A2P2N4K1"/>
<evidence type="ECO:0000313" key="1">
    <source>
        <dbReference type="EMBL" id="MBX37365.1"/>
    </source>
</evidence>
<reference evidence="1" key="1">
    <citation type="submission" date="2018-02" db="EMBL/GenBank/DDBJ databases">
        <title>Rhizophora mucronata_Transcriptome.</title>
        <authorList>
            <person name="Meera S.P."/>
            <person name="Sreeshan A."/>
            <person name="Augustine A."/>
        </authorList>
    </citation>
    <scope>NUCLEOTIDE SEQUENCE</scope>
    <source>
        <tissue evidence="1">Leaf</tissue>
    </source>
</reference>
<name>A0A2P2N4K1_RHIMU</name>
<dbReference type="EMBL" id="GGEC01056881">
    <property type="protein sequence ID" value="MBX37365.1"/>
    <property type="molecule type" value="Transcribed_RNA"/>
</dbReference>
<proteinExistence type="predicted"/>
<protein>
    <submittedName>
        <fullName evidence="1">Uncharacterized protein</fullName>
    </submittedName>
</protein>